<dbReference type="EMBL" id="JAPVER010000020">
    <property type="protein sequence ID" value="MCZ3365948.1"/>
    <property type="molecule type" value="Genomic_DNA"/>
</dbReference>
<feature type="transmembrane region" description="Helical" evidence="1">
    <location>
        <begin position="145"/>
        <end position="163"/>
    </location>
</feature>
<evidence type="ECO:0000313" key="3">
    <source>
        <dbReference type="EMBL" id="MCZ3371413.1"/>
    </source>
</evidence>
<dbReference type="RefSeq" id="WP_048081782.1">
    <property type="nucleotide sequence ID" value="NZ_JAPVER010000020.1"/>
</dbReference>
<keyword evidence="4" id="KW-1185">Reference proteome</keyword>
<proteinExistence type="predicted"/>
<gene>
    <name evidence="3" type="ORF">O3H35_02060</name>
    <name evidence="2" type="ORF">O3H54_08640</name>
</gene>
<dbReference type="EMBL" id="JAPVES010000024">
    <property type="protein sequence ID" value="MCZ3371413.1"/>
    <property type="molecule type" value="Genomic_DNA"/>
</dbReference>
<evidence type="ECO:0000313" key="4">
    <source>
        <dbReference type="Proteomes" id="UP001068021"/>
    </source>
</evidence>
<name>A0A9E4ZYJ7_9EURY</name>
<feature type="transmembrane region" description="Helical" evidence="1">
    <location>
        <begin position="114"/>
        <end position="133"/>
    </location>
</feature>
<keyword evidence="1" id="KW-0472">Membrane</keyword>
<accession>A0A9E4ZYJ7</accession>
<keyword evidence="1" id="KW-0812">Transmembrane</keyword>
<dbReference type="Pfam" id="PF11193">
    <property type="entry name" value="DUF2812"/>
    <property type="match status" value="1"/>
</dbReference>
<dbReference type="AlphaFoldDB" id="A0A9E4ZYJ7"/>
<comment type="caution">
    <text evidence="2">The sequence shown here is derived from an EMBL/GenBank/DDBJ whole genome shotgun (WGS) entry which is preliminary data.</text>
</comment>
<evidence type="ECO:0000313" key="2">
    <source>
        <dbReference type="EMBL" id="MCZ3365948.1"/>
    </source>
</evidence>
<reference evidence="2" key="1">
    <citation type="submission" date="2022-12" db="EMBL/GenBank/DDBJ databases">
        <title>Reclassification of two methanogenic archaea species isolated from the Kolyma lowland permafrost.</title>
        <authorList>
            <person name="Trubitsyn V.E."/>
            <person name="Rivkina E.M."/>
            <person name="Shcherbakova V.A."/>
        </authorList>
    </citation>
    <scope>NUCLEOTIDE SEQUENCE</scope>
    <source>
        <strain evidence="2">M2</strain>
        <strain evidence="3">MK4</strain>
    </source>
</reference>
<protein>
    <submittedName>
        <fullName evidence="2">DUF2812 domain-containing protein</fullName>
    </submittedName>
</protein>
<organism evidence="2 4">
    <name type="scientific">Methanobacterium veterum</name>
    <dbReference type="NCBI Taxonomy" id="408577"/>
    <lineage>
        <taxon>Archaea</taxon>
        <taxon>Methanobacteriati</taxon>
        <taxon>Methanobacteriota</taxon>
        <taxon>Methanomada group</taxon>
        <taxon>Methanobacteria</taxon>
        <taxon>Methanobacteriales</taxon>
        <taxon>Methanobacteriaceae</taxon>
        <taxon>Methanobacterium</taxon>
    </lineage>
</organism>
<evidence type="ECO:0000256" key="1">
    <source>
        <dbReference type="SAM" id="Phobius"/>
    </source>
</evidence>
<keyword evidence="1" id="KW-1133">Transmembrane helix</keyword>
<sequence length="176" mass="21253">MRETKTACHWWWGWNPEKIENWLEEMELNGWNLVSVGFAYIVFKFEKGESRKMRYCVDYQINVGNNYFELFKEDGWELADDKIIPWYIWRKSYENERPSIYTDTKSLIERNNRLIKTVGILVPLEIAILYRVFESGSDEIKSTLMMFIILIFIFLGYVTAQLYRCNKKLEKSEIRL</sequence>
<dbReference type="InterPro" id="IPR021359">
    <property type="entry name" value="DUF2812"/>
</dbReference>
<dbReference type="Proteomes" id="UP001074446">
    <property type="component" value="Unassembled WGS sequence"/>
</dbReference>
<dbReference type="Proteomes" id="UP001068021">
    <property type="component" value="Unassembled WGS sequence"/>
</dbReference>